<keyword evidence="1" id="KW-0472">Membrane</keyword>
<evidence type="ECO:0000256" key="1">
    <source>
        <dbReference type="SAM" id="Phobius"/>
    </source>
</evidence>
<gene>
    <name evidence="2" type="ORF">B0I35DRAFT_492407</name>
</gene>
<reference evidence="2" key="1">
    <citation type="journal article" date="2021" name="Nat. Commun.">
        <title>Genetic determinants of endophytism in the Arabidopsis root mycobiome.</title>
        <authorList>
            <person name="Mesny F."/>
            <person name="Miyauchi S."/>
            <person name="Thiergart T."/>
            <person name="Pickel B."/>
            <person name="Atanasova L."/>
            <person name="Karlsson M."/>
            <person name="Huettel B."/>
            <person name="Barry K.W."/>
            <person name="Haridas S."/>
            <person name="Chen C."/>
            <person name="Bauer D."/>
            <person name="Andreopoulos W."/>
            <person name="Pangilinan J."/>
            <person name="LaButti K."/>
            <person name="Riley R."/>
            <person name="Lipzen A."/>
            <person name="Clum A."/>
            <person name="Drula E."/>
            <person name="Henrissat B."/>
            <person name="Kohler A."/>
            <person name="Grigoriev I.V."/>
            <person name="Martin F.M."/>
            <person name="Hacquard S."/>
        </authorList>
    </citation>
    <scope>NUCLEOTIDE SEQUENCE</scope>
    <source>
        <strain evidence="2">MPI-CAGE-CH-0235</strain>
    </source>
</reference>
<dbReference type="EMBL" id="JAGPNK010000017">
    <property type="protein sequence ID" value="KAH7305798.1"/>
    <property type="molecule type" value="Genomic_DNA"/>
</dbReference>
<keyword evidence="1" id="KW-1133">Transmembrane helix</keyword>
<dbReference type="AlphaFoldDB" id="A0A8K0SJR9"/>
<accession>A0A8K0SJR9</accession>
<keyword evidence="1" id="KW-0812">Transmembrane</keyword>
<evidence type="ECO:0000313" key="3">
    <source>
        <dbReference type="Proteomes" id="UP000813444"/>
    </source>
</evidence>
<name>A0A8K0SJR9_9HYPO</name>
<proteinExistence type="predicted"/>
<evidence type="ECO:0000313" key="2">
    <source>
        <dbReference type="EMBL" id="KAH7305798.1"/>
    </source>
</evidence>
<sequence length="294" mass="34942">MGEVISPSTIASSEDPTSYTRGSSTLANMLSEDTTVPTHRYLLEFFSIKSNYAYVKRHLYTTYYPYRFYNPYCFYCFNCFNSFHYHDYLDHFDYDYFNNLNNLDSLNNLNNLNQYYPYSPKIIYLIYLVCLIYIIHFIYIYIYIYPYIHLFYHFESYHNIICNQLRRIDIDIVVFSHFTNYQLNNSVIGFLLSHSSNSHCHGLLFWHGSPWQMLSACRSGWVVETASAIASQPAFEVNASHDSHPRVQTSSKQSPQLMLQSRRYTGNWYSSMQCSNQNRLKWGFWIGRTYHSTN</sequence>
<dbReference type="Proteomes" id="UP000813444">
    <property type="component" value="Unassembled WGS sequence"/>
</dbReference>
<comment type="caution">
    <text evidence="2">The sequence shown here is derived from an EMBL/GenBank/DDBJ whole genome shotgun (WGS) entry which is preliminary data.</text>
</comment>
<keyword evidence="3" id="KW-1185">Reference proteome</keyword>
<organism evidence="2 3">
    <name type="scientific">Stachybotrys elegans</name>
    <dbReference type="NCBI Taxonomy" id="80388"/>
    <lineage>
        <taxon>Eukaryota</taxon>
        <taxon>Fungi</taxon>
        <taxon>Dikarya</taxon>
        <taxon>Ascomycota</taxon>
        <taxon>Pezizomycotina</taxon>
        <taxon>Sordariomycetes</taxon>
        <taxon>Hypocreomycetidae</taxon>
        <taxon>Hypocreales</taxon>
        <taxon>Stachybotryaceae</taxon>
        <taxon>Stachybotrys</taxon>
    </lineage>
</organism>
<feature type="transmembrane region" description="Helical" evidence="1">
    <location>
        <begin position="122"/>
        <end position="144"/>
    </location>
</feature>
<protein>
    <submittedName>
        <fullName evidence="2">Uncharacterized protein</fullName>
    </submittedName>
</protein>